<keyword evidence="3" id="KW-1185">Reference proteome</keyword>
<dbReference type="GeneID" id="63715357"/>
<dbReference type="OrthoDB" id="1523883at2759"/>
<evidence type="ECO:0000313" key="2">
    <source>
        <dbReference type="EMBL" id="KYK61572.1"/>
    </source>
</evidence>
<evidence type="ECO:0000313" key="3">
    <source>
        <dbReference type="Proteomes" id="UP000076580"/>
    </source>
</evidence>
<evidence type="ECO:0000256" key="1">
    <source>
        <dbReference type="SAM" id="SignalP"/>
    </source>
</evidence>
<keyword evidence="1" id="KW-0732">Signal</keyword>
<dbReference type="RefSeq" id="XP_040660924.1">
    <property type="nucleotide sequence ID" value="XM_040800041.1"/>
</dbReference>
<dbReference type="EMBL" id="LAYC01000001">
    <property type="protein sequence ID" value="KYK61572.1"/>
    <property type="molecule type" value="Genomic_DNA"/>
</dbReference>
<dbReference type="Proteomes" id="UP000076580">
    <property type="component" value="Chromosome 01"/>
</dbReference>
<evidence type="ECO:0008006" key="4">
    <source>
        <dbReference type="Google" id="ProtNLM"/>
    </source>
</evidence>
<protein>
    <recommendedName>
        <fullName evidence="4">Integral membrane protein</fullName>
    </recommendedName>
</protein>
<feature type="signal peptide" evidence="1">
    <location>
        <begin position="1"/>
        <end position="20"/>
    </location>
</feature>
<dbReference type="STRING" id="98403.A0A151GX12"/>
<accession>A0A151GX12</accession>
<feature type="chain" id="PRO_5007581099" description="Integral membrane protein" evidence="1">
    <location>
        <begin position="21"/>
        <end position="167"/>
    </location>
</feature>
<dbReference type="AlphaFoldDB" id="A0A151GX12"/>
<gene>
    <name evidence="2" type="ORF">DCS_02714</name>
</gene>
<proteinExistence type="predicted"/>
<sequence length="167" mass="18010">MASGLFQTALLLAPLTSSTATLVCAWDQHVFHSALTRPETQPHAEAILPSFWRTLLPTGLPQVVAQLGATACTSTVALCLHGDLLRRRSAHGWYVAAATLAVAHLAYGPLVARSIKRVLDDERREGRSNVAVERVWVDVNLLRMLTTDLAAWACALVAVTKALTAHP</sequence>
<comment type="caution">
    <text evidence="2">The sequence shown here is derived from an EMBL/GenBank/DDBJ whole genome shotgun (WGS) entry which is preliminary data.</text>
</comment>
<name>A0A151GX12_DRECN</name>
<dbReference type="InParanoid" id="A0A151GX12"/>
<reference evidence="2 3" key="1">
    <citation type="journal article" date="2016" name="Sci. Rep.">
        <title>Insights into Adaptations to a Near-Obligate Nematode Endoparasitic Lifestyle from the Finished Genome of Drechmeria coniospora.</title>
        <authorList>
            <person name="Zhang L."/>
            <person name="Zhou Z."/>
            <person name="Guo Q."/>
            <person name="Fokkens L."/>
            <person name="Miskei M."/>
            <person name="Pocsi I."/>
            <person name="Zhang W."/>
            <person name="Chen M."/>
            <person name="Wang L."/>
            <person name="Sun Y."/>
            <person name="Donzelli B.G."/>
            <person name="Gibson D.M."/>
            <person name="Nelson D.R."/>
            <person name="Luo J.G."/>
            <person name="Rep M."/>
            <person name="Liu H."/>
            <person name="Yang S."/>
            <person name="Wang J."/>
            <person name="Krasnoff S.B."/>
            <person name="Xu Y."/>
            <person name="Molnar I."/>
            <person name="Lin M."/>
        </authorList>
    </citation>
    <scope>NUCLEOTIDE SEQUENCE [LARGE SCALE GENOMIC DNA]</scope>
    <source>
        <strain evidence="2 3">ARSEF 6962</strain>
    </source>
</reference>
<organism evidence="2 3">
    <name type="scientific">Drechmeria coniospora</name>
    <name type="common">Nematophagous fungus</name>
    <name type="synonym">Meria coniospora</name>
    <dbReference type="NCBI Taxonomy" id="98403"/>
    <lineage>
        <taxon>Eukaryota</taxon>
        <taxon>Fungi</taxon>
        <taxon>Dikarya</taxon>
        <taxon>Ascomycota</taxon>
        <taxon>Pezizomycotina</taxon>
        <taxon>Sordariomycetes</taxon>
        <taxon>Hypocreomycetidae</taxon>
        <taxon>Hypocreales</taxon>
        <taxon>Ophiocordycipitaceae</taxon>
        <taxon>Drechmeria</taxon>
    </lineage>
</organism>